<sequence length="52" mass="5907">LLGLFKIRNIRCKAGDVSRLVLVQVLDLVYGRRFHNINGHIWVCKGSGGWDI</sequence>
<comment type="caution">
    <text evidence="1">The sequence shown here is derived from an EMBL/GenBank/DDBJ whole genome shotgun (WGS) entry which is preliminary data.</text>
</comment>
<accession>A0A317SKP9</accession>
<evidence type="ECO:0000313" key="2">
    <source>
        <dbReference type="Proteomes" id="UP000246991"/>
    </source>
</evidence>
<evidence type="ECO:0000313" key="1">
    <source>
        <dbReference type="EMBL" id="PWW74888.1"/>
    </source>
</evidence>
<keyword evidence="2" id="KW-1185">Reference proteome</keyword>
<feature type="non-terminal residue" evidence="1">
    <location>
        <position position="1"/>
    </location>
</feature>
<dbReference type="Proteomes" id="UP000246991">
    <property type="component" value="Unassembled WGS sequence"/>
</dbReference>
<name>A0A317SKP9_9PEZI</name>
<dbReference type="EMBL" id="PYWC01000055">
    <property type="protein sequence ID" value="PWW74888.1"/>
    <property type="molecule type" value="Genomic_DNA"/>
</dbReference>
<dbReference type="OrthoDB" id="5454953at2759"/>
<dbReference type="AlphaFoldDB" id="A0A317SKP9"/>
<reference evidence="1 2" key="1">
    <citation type="submission" date="2018-03" db="EMBL/GenBank/DDBJ databases">
        <title>Genomes of Pezizomycetes fungi and the evolution of truffles.</title>
        <authorList>
            <person name="Murat C."/>
            <person name="Payen T."/>
            <person name="Noel B."/>
            <person name="Kuo A."/>
            <person name="Martin F.M."/>
        </authorList>
    </citation>
    <scope>NUCLEOTIDE SEQUENCE [LARGE SCALE GENOMIC DNA]</scope>
    <source>
        <strain evidence="1">091103-1</strain>
    </source>
</reference>
<proteinExistence type="predicted"/>
<protein>
    <submittedName>
        <fullName evidence="1">Uncharacterized protein</fullName>
    </submittedName>
</protein>
<gene>
    <name evidence="1" type="ORF">C7212DRAFT_203416</name>
</gene>
<organism evidence="1 2">
    <name type="scientific">Tuber magnatum</name>
    <name type="common">white Piedmont truffle</name>
    <dbReference type="NCBI Taxonomy" id="42249"/>
    <lineage>
        <taxon>Eukaryota</taxon>
        <taxon>Fungi</taxon>
        <taxon>Dikarya</taxon>
        <taxon>Ascomycota</taxon>
        <taxon>Pezizomycotina</taxon>
        <taxon>Pezizomycetes</taxon>
        <taxon>Pezizales</taxon>
        <taxon>Tuberaceae</taxon>
        <taxon>Tuber</taxon>
    </lineage>
</organism>